<keyword evidence="2" id="KW-1185">Reference proteome</keyword>
<dbReference type="Proteomes" id="UP000499080">
    <property type="component" value="Unassembled WGS sequence"/>
</dbReference>
<evidence type="ECO:0000313" key="1">
    <source>
        <dbReference type="EMBL" id="GBM15658.1"/>
    </source>
</evidence>
<accession>A0A4Y2DI03</accession>
<gene>
    <name evidence="1" type="ORF">AVEN_95278_1</name>
</gene>
<sequence length="89" mass="10211">MADCLSICECDCSKTQENQVLCGLDIAMLTLYQILGQREEVRMPSLHCAMTMLCTYTREEQLSVVIYIQHYNIISHRIRTVVTSPLPED</sequence>
<name>A0A4Y2DI03_ARAVE</name>
<dbReference type="AlphaFoldDB" id="A0A4Y2DI03"/>
<proteinExistence type="predicted"/>
<dbReference type="EMBL" id="BGPR01000362">
    <property type="protein sequence ID" value="GBM15658.1"/>
    <property type="molecule type" value="Genomic_DNA"/>
</dbReference>
<reference evidence="1 2" key="1">
    <citation type="journal article" date="2019" name="Sci. Rep.">
        <title>Orb-weaving spider Araneus ventricosus genome elucidates the spidroin gene catalogue.</title>
        <authorList>
            <person name="Kono N."/>
            <person name="Nakamura H."/>
            <person name="Ohtoshi R."/>
            <person name="Moran D.A.P."/>
            <person name="Shinohara A."/>
            <person name="Yoshida Y."/>
            <person name="Fujiwara M."/>
            <person name="Mori M."/>
            <person name="Tomita M."/>
            <person name="Arakawa K."/>
        </authorList>
    </citation>
    <scope>NUCLEOTIDE SEQUENCE [LARGE SCALE GENOMIC DNA]</scope>
</reference>
<protein>
    <submittedName>
        <fullName evidence="1">Uncharacterized protein</fullName>
    </submittedName>
</protein>
<evidence type="ECO:0000313" key="2">
    <source>
        <dbReference type="Proteomes" id="UP000499080"/>
    </source>
</evidence>
<organism evidence="1 2">
    <name type="scientific">Araneus ventricosus</name>
    <name type="common">Orbweaver spider</name>
    <name type="synonym">Epeira ventricosa</name>
    <dbReference type="NCBI Taxonomy" id="182803"/>
    <lineage>
        <taxon>Eukaryota</taxon>
        <taxon>Metazoa</taxon>
        <taxon>Ecdysozoa</taxon>
        <taxon>Arthropoda</taxon>
        <taxon>Chelicerata</taxon>
        <taxon>Arachnida</taxon>
        <taxon>Araneae</taxon>
        <taxon>Araneomorphae</taxon>
        <taxon>Entelegynae</taxon>
        <taxon>Araneoidea</taxon>
        <taxon>Araneidae</taxon>
        <taxon>Araneus</taxon>
    </lineage>
</organism>
<comment type="caution">
    <text evidence="1">The sequence shown here is derived from an EMBL/GenBank/DDBJ whole genome shotgun (WGS) entry which is preliminary data.</text>
</comment>